<dbReference type="PANTHER" id="PTHR10996">
    <property type="entry name" value="2-HYDROXYACID DEHYDROGENASE-RELATED"/>
    <property type="match status" value="1"/>
</dbReference>
<feature type="domain" description="D-isomer specific 2-hydroxyacid dehydrogenase NAD-binding" evidence="6">
    <location>
        <begin position="111"/>
        <end position="288"/>
    </location>
</feature>
<keyword evidence="8" id="KW-1185">Reference proteome</keyword>
<dbReference type="Pfam" id="PF00389">
    <property type="entry name" value="2-Hacid_dh"/>
    <property type="match status" value="1"/>
</dbReference>
<name>A0AA41YIS6_9PROT</name>
<evidence type="ECO:0000256" key="4">
    <source>
        <dbReference type="RuleBase" id="RU003719"/>
    </source>
</evidence>
<organism evidence="7 8">
    <name type="scientific">Limobrevibacterium gyesilva</name>
    <dbReference type="NCBI Taxonomy" id="2991712"/>
    <lineage>
        <taxon>Bacteria</taxon>
        <taxon>Pseudomonadati</taxon>
        <taxon>Pseudomonadota</taxon>
        <taxon>Alphaproteobacteria</taxon>
        <taxon>Acetobacterales</taxon>
        <taxon>Acetobacteraceae</taxon>
        <taxon>Limobrevibacterium</taxon>
    </lineage>
</organism>
<dbReference type="GO" id="GO:0016618">
    <property type="term" value="F:hydroxypyruvate reductase [NAD(P)H] activity"/>
    <property type="evidence" value="ECO:0007669"/>
    <property type="project" value="TreeGrafter"/>
</dbReference>
<sequence length="321" mass="34679">MKPRLIVSRQIPPAVADRIRAEFDCPFPEGQDMDADTVIRMLTETRADALMLTSHLPFRAETIARIPDHVRIAATCSVGTDHIDIAAAKARGLPMSNTPDVLTECTADLTFMLILNACRRATEYAAIMRDGWRHGYGLGEMMGLRAWGKTLGILGLGRIGQAVAQRARGFGMTVLYSGPRRLPVDQEHGATYFADFRAMLPHCDILSLHAPGGAATAGIMNAETFALLPKGAVFVNAARGGLVDEDALIAALQSGHLFAAGLDVFRNEPEYDLRFAALPNVFLTPHMGSGTVETRNAMGFRTLDNIAAVLSGKPPLDPLWT</sequence>
<dbReference type="PANTHER" id="PTHR10996:SF283">
    <property type="entry name" value="GLYOXYLATE_HYDROXYPYRUVATE REDUCTASE B"/>
    <property type="match status" value="1"/>
</dbReference>
<dbReference type="InterPro" id="IPR006139">
    <property type="entry name" value="D-isomer_2_OHA_DH_cat_dom"/>
</dbReference>
<dbReference type="GO" id="GO:0005829">
    <property type="term" value="C:cytosol"/>
    <property type="evidence" value="ECO:0007669"/>
    <property type="project" value="TreeGrafter"/>
</dbReference>
<gene>
    <name evidence="7" type="ORF">OL599_07320</name>
</gene>
<dbReference type="EMBL" id="JAPDNT010000003">
    <property type="protein sequence ID" value="MCW3474389.1"/>
    <property type="molecule type" value="Genomic_DNA"/>
</dbReference>
<evidence type="ECO:0000313" key="8">
    <source>
        <dbReference type="Proteomes" id="UP001165679"/>
    </source>
</evidence>
<accession>A0AA41YIS6</accession>
<dbReference type="SUPFAM" id="SSF51735">
    <property type="entry name" value="NAD(P)-binding Rossmann-fold domains"/>
    <property type="match status" value="1"/>
</dbReference>
<evidence type="ECO:0000256" key="1">
    <source>
        <dbReference type="ARBA" id="ARBA00005854"/>
    </source>
</evidence>
<evidence type="ECO:0000256" key="2">
    <source>
        <dbReference type="ARBA" id="ARBA00023002"/>
    </source>
</evidence>
<protein>
    <submittedName>
        <fullName evidence="7">D-glycerate dehydrogenase</fullName>
    </submittedName>
</protein>
<dbReference type="AlphaFoldDB" id="A0AA41YIS6"/>
<evidence type="ECO:0000259" key="5">
    <source>
        <dbReference type="Pfam" id="PF00389"/>
    </source>
</evidence>
<dbReference type="InterPro" id="IPR029753">
    <property type="entry name" value="D-isomer_DH_CS"/>
</dbReference>
<dbReference type="Proteomes" id="UP001165679">
    <property type="component" value="Unassembled WGS sequence"/>
</dbReference>
<evidence type="ECO:0000259" key="6">
    <source>
        <dbReference type="Pfam" id="PF02826"/>
    </source>
</evidence>
<dbReference type="GO" id="GO:0051287">
    <property type="term" value="F:NAD binding"/>
    <property type="evidence" value="ECO:0007669"/>
    <property type="project" value="InterPro"/>
</dbReference>
<dbReference type="Gene3D" id="3.40.50.720">
    <property type="entry name" value="NAD(P)-binding Rossmann-like Domain"/>
    <property type="match status" value="2"/>
</dbReference>
<evidence type="ECO:0000313" key="7">
    <source>
        <dbReference type="EMBL" id="MCW3474389.1"/>
    </source>
</evidence>
<dbReference type="GO" id="GO:0030267">
    <property type="term" value="F:glyoxylate reductase (NADPH) activity"/>
    <property type="evidence" value="ECO:0007669"/>
    <property type="project" value="TreeGrafter"/>
</dbReference>
<dbReference type="PROSITE" id="PS00670">
    <property type="entry name" value="D_2_HYDROXYACID_DH_2"/>
    <property type="match status" value="1"/>
</dbReference>
<dbReference type="CDD" id="cd05301">
    <property type="entry name" value="GDH"/>
    <property type="match status" value="1"/>
</dbReference>
<keyword evidence="3" id="KW-0520">NAD</keyword>
<reference evidence="7" key="2">
    <citation type="submission" date="2022-10" db="EMBL/GenBank/DDBJ databases">
        <authorList>
            <person name="Trinh H.N."/>
        </authorList>
    </citation>
    <scope>NUCLEOTIDE SEQUENCE</scope>
    <source>
        <strain evidence="7">RN2-1</strain>
    </source>
</reference>
<dbReference type="InterPro" id="IPR006140">
    <property type="entry name" value="D-isomer_DH_NAD-bd"/>
</dbReference>
<keyword evidence="2 4" id="KW-0560">Oxidoreductase</keyword>
<proteinExistence type="inferred from homology"/>
<dbReference type="InterPro" id="IPR050223">
    <property type="entry name" value="D-isomer_2-hydroxyacid_DH"/>
</dbReference>
<comment type="similarity">
    <text evidence="1 4">Belongs to the D-isomer specific 2-hydroxyacid dehydrogenase family.</text>
</comment>
<dbReference type="PROSITE" id="PS00671">
    <property type="entry name" value="D_2_HYDROXYACID_DH_3"/>
    <property type="match status" value="1"/>
</dbReference>
<dbReference type="SUPFAM" id="SSF52283">
    <property type="entry name" value="Formate/glycerate dehydrogenase catalytic domain-like"/>
    <property type="match status" value="1"/>
</dbReference>
<reference evidence="7" key="1">
    <citation type="submission" date="2022-09" db="EMBL/GenBank/DDBJ databases">
        <title>Rhodovastum sp. nov. RN2-1 isolated from soil in Seongnam, South Korea.</title>
        <authorList>
            <person name="Le N.T."/>
        </authorList>
    </citation>
    <scope>NUCLEOTIDE SEQUENCE</scope>
    <source>
        <strain evidence="7">RN2-1</strain>
    </source>
</reference>
<comment type="caution">
    <text evidence="7">The sequence shown here is derived from an EMBL/GenBank/DDBJ whole genome shotgun (WGS) entry which is preliminary data.</text>
</comment>
<dbReference type="FunFam" id="3.40.50.720:FF:000203">
    <property type="entry name" value="D-3-phosphoglycerate dehydrogenase (SerA)"/>
    <property type="match status" value="1"/>
</dbReference>
<dbReference type="Pfam" id="PF02826">
    <property type="entry name" value="2-Hacid_dh_C"/>
    <property type="match status" value="1"/>
</dbReference>
<dbReference type="InterPro" id="IPR036291">
    <property type="entry name" value="NAD(P)-bd_dom_sf"/>
</dbReference>
<evidence type="ECO:0000256" key="3">
    <source>
        <dbReference type="ARBA" id="ARBA00023027"/>
    </source>
</evidence>
<dbReference type="RefSeq" id="WP_264713017.1">
    <property type="nucleotide sequence ID" value="NZ_JAPDNT010000003.1"/>
</dbReference>
<feature type="domain" description="D-isomer specific 2-hydroxyacid dehydrogenase catalytic" evidence="5">
    <location>
        <begin position="8"/>
        <end position="317"/>
    </location>
</feature>